<evidence type="ECO:0000259" key="1">
    <source>
        <dbReference type="PROSITE" id="PS50011"/>
    </source>
</evidence>
<dbReference type="PANTHER" id="PTHR11909">
    <property type="entry name" value="CASEIN KINASE-RELATED"/>
    <property type="match status" value="1"/>
</dbReference>
<comment type="caution">
    <text evidence="3">The sequence shown here is derived from an EMBL/GenBank/DDBJ whole genome shotgun (WGS) entry which is preliminary data.</text>
</comment>
<reference evidence="3" key="1">
    <citation type="submission" date="2022-11" db="EMBL/GenBank/DDBJ databases">
        <authorList>
            <person name="Kikuchi T."/>
        </authorList>
    </citation>
    <scope>NUCLEOTIDE SEQUENCE</scope>
    <source>
        <strain evidence="3">PS1010</strain>
    </source>
</reference>
<evidence type="ECO:0008006" key="5">
    <source>
        <dbReference type="Google" id="ProtNLM"/>
    </source>
</evidence>
<dbReference type="Gene3D" id="2.40.100.10">
    <property type="entry name" value="Cyclophilin-like"/>
    <property type="match status" value="1"/>
</dbReference>
<evidence type="ECO:0000313" key="4">
    <source>
        <dbReference type="Proteomes" id="UP001152747"/>
    </source>
</evidence>
<dbReference type="SUPFAM" id="SSF56112">
    <property type="entry name" value="Protein kinase-like (PK-like)"/>
    <property type="match status" value="1"/>
</dbReference>
<dbReference type="Pfam" id="PF00160">
    <property type="entry name" value="Pro_isomerase"/>
    <property type="match status" value="1"/>
</dbReference>
<dbReference type="InterPro" id="IPR011009">
    <property type="entry name" value="Kinase-like_dom_sf"/>
</dbReference>
<dbReference type="OrthoDB" id="193499at2759"/>
<feature type="domain" description="PPIase cyclophilin-type" evidence="2">
    <location>
        <begin position="390"/>
        <end position="553"/>
    </location>
</feature>
<dbReference type="Pfam" id="PF00069">
    <property type="entry name" value="Pkinase"/>
    <property type="match status" value="1"/>
</dbReference>
<dbReference type="SMART" id="SM00220">
    <property type="entry name" value="S_TKc"/>
    <property type="match status" value="1"/>
</dbReference>
<dbReference type="Proteomes" id="UP001152747">
    <property type="component" value="Unassembled WGS sequence"/>
</dbReference>
<protein>
    <recommendedName>
        <fullName evidence="5">Protein kinase domain-containing protein</fullName>
    </recommendedName>
</protein>
<dbReference type="EMBL" id="CANHGI010000005">
    <property type="protein sequence ID" value="CAI5451775.1"/>
    <property type="molecule type" value="Genomic_DNA"/>
</dbReference>
<dbReference type="PROSITE" id="PS50072">
    <property type="entry name" value="CSA_PPIASE_2"/>
    <property type="match status" value="1"/>
</dbReference>
<name>A0A9P1ITE1_9PELO</name>
<dbReference type="Gene3D" id="1.10.510.10">
    <property type="entry name" value="Transferase(Phosphotransferase) domain 1"/>
    <property type="match status" value="1"/>
</dbReference>
<keyword evidence="4" id="KW-1185">Reference proteome</keyword>
<sequence>MANNQKELIKAQNGTYEVTKAIATGTFGSIYKARRESDGKYFVIKCESLKMKNSLLRQASMVLASLHYPSPHFVTMEERGTVPMRFLFVVMPLYGDNLSELMLTSCATKKFSISSGLHLAEQALSAIRDLHRNGFIHRDIKPTHFCIGLEDNDTLHHLYLIDFGLCKRPRYKKGEAEAEEQIRKNAILYRGVVRYASLNAHTNKELGYRDDMESWWYMVLEFFLGNLPWGMLSKQSEKDVVNLKNSMSEAAVKPIWKIAPQAISIFFEFLRMIRATPDIADFVEYDKIAEGLRAIFEITKTNQAEPPDWDCMSDYKGPAYQPLPMIQAPEVGMKEQEFTQGEGHIKEGKPDVKDRIIAEARSHYNKEKHSWINYCNMNQYVYFDIGYETGVPIGRIVIKVNEKYSKSVTEVFIRLARGDFYHPGYGKLLKYEKTSLHCVSKSKNLVMGGDCLYENGSLGSAPVKSGIWQESEITSNVDETRGKVVFLSADYDPNIFTSIFYILLEKSGGESSVDGCVVGEVIQGIDILDEIVDQYGTNHGKPTKNLILHNCGHL</sequence>
<dbReference type="SUPFAM" id="SSF50891">
    <property type="entry name" value="Cyclophilin-like"/>
    <property type="match status" value="1"/>
</dbReference>
<dbReference type="GO" id="GO:0005524">
    <property type="term" value="F:ATP binding"/>
    <property type="evidence" value="ECO:0007669"/>
    <property type="project" value="InterPro"/>
</dbReference>
<dbReference type="InterPro" id="IPR029000">
    <property type="entry name" value="Cyclophilin-like_dom_sf"/>
</dbReference>
<feature type="domain" description="Protein kinase" evidence="1">
    <location>
        <begin position="16"/>
        <end position="288"/>
    </location>
</feature>
<organism evidence="3 4">
    <name type="scientific">Caenorhabditis angaria</name>
    <dbReference type="NCBI Taxonomy" id="860376"/>
    <lineage>
        <taxon>Eukaryota</taxon>
        <taxon>Metazoa</taxon>
        <taxon>Ecdysozoa</taxon>
        <taxon>Nematoda</taxon>
        <taxon>Chromadorea</taxon>
        <taxon>Rhabditida</taxon>
        <taxon>Rhabditina</taxon>
        <taxon>Rhabditomorpha</taxon>
        <taxon>Rhabditoidea</taxon>
        <taxon>Rhabditidae</taxon>
        <taxon>Peloderinae</taxon>
        <taxon>Caenorhabditis</taxon>
    </lineage>
</organism>
<dbReference type="PROSITE" id="PS50011">
    <property type="entry name" value="PROTEIN_KINASE_DOM"/>
    <property type="match status" value="1"/>
</dbReference>
<evidence type="ECO:0000313" key="3">
    <source>
        <dbReference type="EMBL" id="CAI5451775.1"/>
    </source>
</evidence>
<dbReference type="GO" id="GO:0004672">
    <property type="term" value="F:protein kinase activity"/>
    <property type="evidence" value="ECO:0007669"/>
    <property type="project" value="InterPro"/>
</dbReference>
<dbReference type="InterPro" id="IPR002130">
    <property type="entry name" value="Cyclophilin-type_PPIase_dom"/>
</dbReference>
<dbReference type="InterPro" id="IPR000719">
    <property type="entry name" value="Prot_kinase_dom"/>
</dbReference>
<dbReference type="InterPro" id="IPR050235">
    <property type="entry name" value="CK1_Ser-Thr_kinase"/>
</dbReference>
<dbReference type="AlphaFoldDB" id="A0A9P1ITE1"/>
<gene>
    <name evidence="3" type="ORF">CAMP_LOCUS14412</name>
</gene>
<accession>A0A9P1ITE1</accession>
<dbReference type="GO" id="GO:0003755">
    <property type="term" value="F:peptidyl-prolyl cis-trans isomerase activity"/>
    <property type="evidence" value="ECO:0007669"/>
    <property type="project" value="InterPro"/>
</dbReference>
<evidence type="ECO:0000259" key="2">
    <source>
        <dbReference type="PROSITE" id="PS50072"/>
    </source>
</evidence>
<proteinExistence type="predicted"/>